<dbReference type="InterPro" id="IPR008988">
    <property type="entry name" value="Transcriptional_repressor_C"/>
</dbReference>
<dbReference type="PANTHER" id="PTHR42954">
    <property type="entry name" value="FE(2+) TRANSPORT PROTEIN A"/>
    <property type="match status" value="1"/>
</dbReference>
<evidence type="ECO:0000256" key="1">
    <source>
        <dbReference type="ARBA" id="ARBA00023004"/>
    </source>
</evidence>
<name>A0A7G5IJU8_9SPHN</name>
<dbReference type="Proteomes" id="UP000515292">
    <property type="component" value="Chromosome"/>
</dbReference>
<sequence>MTPLDLLSPGQTMRIAALASHDPAATLRLHEMGFDEGVTVSLLHRGPFGQDPIAVQVGTMTVGLRRALAALVLTVPA</sequence>
<evidence type="ECO:0000259" key="2">
    <source>
        <dbReference type="SMART" id="SM00899"/>
    </source>
</evidence>
<dbReference type="SUPFAM" id="SSF50037">
    <property type="entry name" value="C-terminal domain of transcriptional repressors"/>
    <property type="match status" value="1"/>
</dbReference>
<gene>
    <name evidence="3" type="ORF">H3309_03885</name>
</gene>
<dbReference type="InterPro" id="IPR038157">
    <property type="entry name" value="FeoA_core_dom"/>
</dbReference>
<dbReference type="GO" id="GO:0046914">
    <property type="term" value="F:transition metal ion binding"/>
    <property type="evidence" value="ECO:0007669"/>
    <property type="project" value="InterPro"/>
</dbReference>
<dbReference type="KEGG" id="sand:H3309_03885"/>
<accession>A0A7G5IJU8</accession>
<dbReference type="RefSeq" id="WP_182297463.1">
    <property type="nucleotide sequence ID" value="NZ_CP059851.1"/>
</dbReference>
<evidence type="ECO:0000313" key="4">
    <source>
        <dbReference type="Proteomes" id="UP000515292"/>
    </source>
</evidence>
<feature type="domain" description="Ferrous iron transporter FeoA-like" evidence="2">
    <location>
        <begin position="2"/>
        <end position="76"/>
    </location>
</feature>
<organism evidence="3 4">
    <name type="scientific">Sandaracinobacteroides saxicola</name>
    <dbReference type="NCBI Taxonomy" id="2759707"/>
    <lineage>
        <taxon>Bacteria</taxon>
        <taxon>Pseudomonadati</taxon>
        <taxon>Pseudomonadota</taxon>
        <taxon>Alphaproteobacteria</taxon>
        <taxon>Sphingomonadales</taxon>
        <taxon>Sphingosinicellaceae</taxon>
        <taxon>Sandaracinobacteroides</taxon>
    </lineage>
</organism>
<evidence type="ECO:0000313" key="3">
    <source>
        <dbReference type="EMBL" id="QMW23640.1"/>
    </source>
</evidence>
<proteinExistence type="predicted"/>
<dbReference type="EMBL" id="CP059851">
    <property type="protein sequence ID" value="QMW23640.1"/>
    <property type="molecule type" value="Genomic_DNA"/>
</dbReference>
<reference evidence="3 4" key="1">
    <citation type="submission" date="2020-07" db="EMBL/GenBank/DDBJ databases">
        <title>Complete genome sequence for Sandaracinobacter sp. M6.</title>
        <authorList>
            <person name="Tang Y."/>
            <person name="Liu Q."/>
            <person name="Guo Z."/>
            <person name="Lei P."/>
            <person name="Huang B."/>
        </authorList>
    </citation>
    <scope>NUCLEOTIDE SEQUENCE [LARGE SCALE GENOMIC DNA]</scope>
    <source>
        <strain evidence="3 4">M6</strain>
    </source>
</reference>
<keyword evidence="1" id="KW-0408">Iron</keyword>
<dbReference type="PANTHER" id="PTHR42954:SF2">
    <property type="entry name" value="FE(2+) TRANSPORT PROTEIN A"/>
    <property type="match status" value="1"/>
</dbReference>
<protein>
    <submittedName>
        <fullName evidence="3">Ferrous iron transport protein A</fullName>
    </submittedName>
</protein>
<dbReference type="SMART" id="SM00899">
    <property type="entry name" value="FeoA"/>
    <property type="match status" value="1"/>
</dbReference>
<dbReference type="InterPro" id="IPR007167">
    <property type="entry name" value="Fe-transptr_FeoA-like"/>
</dbReference>
<dbReference type="Pfam" id="PF04023">
    <property type="entry name" value="FeoA"/>
    <property type="match status" value="1"/>
</dbReference>
<dbReference type="InterPro" id="IPR052713">
    <property type="entry name" value="FeoA"/>
</dbReference>
<keyword evidence="4" id="KW-1185">Reference proteome</keyword>
<dbReference type="AlphaFoldDB" id="A0A7G5IJU8"/>
<dbReference type="Gene3D" id="2.30.30.90">
    <property type="match status" value="1"/>
</dbReference>